<dbReference type="InterPro" id="IPR009617">
    <property type="entry name" value="Seipin"/>
</dbReference>
<feature type="region of interest" description="Disordered" evidence="7">
    <location>
        <begin position="267"/>
        <end position="345"/>
    </location>
</feature>
<evidence type="ECO:0000256" key="7">
    <source>
        <dbReference type="SAM" id="MobiDB-lite"/>
    </source>
</evidence>
<keyword evidence="3" id="KW-0256">Endoplasmic reticulum</keyword>
<keyword evidence="5" id="KW-0443">Lipid metabolism</keyword>
<name>A0A4Y7QNF1_9AGAM</name>
<proteinExistence type="predicted"/>
<evidence type="ECO:0000256" key="1">
    <source>
        <dbReference type="ARBA" id="ARBA00004477"/>
    </source>
</evidence>
<feature type="transmembrane region" description="Helical" evidence="8">
    <location>
        <begin position="45"/>
        <end position="71"/>
    </location>
</feature>
<keyword evidence="10" id="KW-1185">Reference proteome</keyword>
<dbReference type="PANTHER" id="PTHR21212">
    <property type="entry name" value="BERNARDINELLI-SEIP CONGENITAL LIPODYSTROPHY 2 HOMOLOG BSCL2 PROTEIN"/>
    <property type="match status" value="1"/>
</dbReference>
<keyword evidence="4 8" id="KW-1133">Transmembrane helix</keyword>
<feature type="transmembrane region" description="Helical" evidence="8">
    <location>
        <begin position="231"/>
        <end position="255"/>
    </location>
</feature>
<comment type="subcellular location">
    <subcellularLocation>
        <location evidence="1">Endoplasmic reticulum membrane</location>
        <topology evidence="1">Multi-pass membrane protein</topology>
    </subcellularLocation>
</comment>
<dbReference type="GO" id="GO:0140042">
    <property type="term" value="P:lipid droplet formation"/>
    <property type="evidence" value="ECO:0007669"/>
    <property type="project" value="UniProtKB-ARBA"/>
</dbReference>
<evidence type="ECO:0000256" key="4">
    <source>
        <dbReference type="ARBA" id="ARBA00022989"/>
    </source>
</evidence>
<reference evidence="9 10" key="1">
    <citation type="submission" date="2018-06" db="EMBL/GenBank/DDBJ databases">
        <title>A transcriptomic atlas of mushroom development highlights an independent origin of complex multicellularity.</title>
        <authorList>
            <consortium name="DOE Joint Genome Institute"/>
            <person name="Krizsan K."/>
            <person name="Almasi E."/>
            <person name="Merenyi Z."/>
            <person name="Sahu N."/>
            <person name="Viragh M."/>
            <person name="Koszo T."/>
            <person name="Mondo S."/>
            <person name="Kiss B."/>
            <person name="Balint B."/>
            <person name="Kues U."/>
            <person name="Barry K."/>
            <person name="Hegedus J.C."/>
            <person name="Henrissat B."/>
            <person name="Johnson J."/>
            <person name="Lipzen A."/>
            <person name="Ohm R."/>
            <person name="Nagy I."/>
            <person name="Pangilinan J."/>
            <person name="Yan J."/>
            <person name="Xiong Y."/>
            <person name="Grigoriev I.V."/>
            <person name="Hibbett D.S."/>
            <person name="Nagy L.G."/>
        </authorList>
    </citation>
    <scope>NUCLEOTIDE SEQUENCE [LARGE SCALE GENOMIC DNA]</scope>
    <source>
        <strain evidence="9 10">SZMC22713</strain>
    </source>
</reference>
<feature type="compositionally biased region" description="Polar residues" evidence="7">
    <location>
        <begin position="1"/>
        <end position="10"/>
    </location>
</feature>
<dbReference type="CDD" id="cd23995">
    <property type="entry name" value="Seipin_BSCL2_like"/>
    <property type="match status" value="1"/>
</dbReference>
<evidence type="ECO:0000256" key="3">
    <source>
        <dbReference type="ARBA" id="ARBA00022824"/>
    </source>
</evidence>
<keyword evidence="6 8" id="KW-0472">Membrane</keyword>
<feature type="compositionally biased region" description="Low complexity" evidence="7">
    <location>
        <begin position="302"/>
        <end position="311"/>
    </location>
</feature>
<dbReference type="AlphaFoldDB" id="A0A4Y7QNF1"/>
<accession>A0A4Y7QNF1</accession>
<dbReference type="GO" id="GO:0005789">
    <property type="term" value="C:endoplasmic reticulum membrane"/>
    <property type="evidence" value="ECO:0007669"/>
    <property type="project" value="UniProtKB-SubCell"/>
</dbReference>
<evidence type="ECO:0000256" key="2">
    <source>
        <dbReference type="ARBA" id="ARBA00022692"/>
    </source>
</evidence>
<dbReference type="Pfam" id="PF06775">
    <property type="entry name" value="Seipin"/>
    <property type="match status" value="1"/>
</dbReference>
<dbReference type="GO" id="GO:0006629">
    <property type="term" value="P:lipid metabolic process"/>
    <property type="evidence" value="ECO:0007669"/>
    <property type="project" value="UniProtKB-KW"/>
</dbReference>
<dbReference type="STRING" id="50990.A0A4Y7QNF1"/>
<organism evidence="9 10">
    <name type="scientific">Rickenella mellea</name>
    <dbReference type="NCBI Taxonomy" id="50990"/>
    <lineage>
        <taxon>Eukaryota</taxon>
        <taxon>Fungi</taxon>
        <taxon>Dikarya</taxon>
        <taxon>Basidiomycota</taxon>
        <taxon>Agaricomycotina</taxon>
        <taxon>Agaricomycetes</taxon>
        <taxon>Hymenochaetales</taxon>
        <taxon>Rickenellaceae</taxon>
        <taxon>Rickenella</taxon>
    </lineage>
</organism>
<protein>
    <recommendedName>
        <fullName evidence="11">Adipose-regulatory protein</fullName>
    </recommendedName>
</protein>
<dbReference type="Proteomes" id="UP000294933">
    <property type="component" value="Unassembled WGS sequence"/>
</dbReference>
<evidence type="ECO:0000256" key="6">
    <source>
        <dbReference type="ARBA" id="ARBA00023136"/>
    </source>
</evidence>
<dbReference type="PANTHER" id="PTHR21212:SF0">
    <property type="entry name" value="SEIPIN"/>
    <property type="match status" value="1"/>
</dbReference>
<dbReference type="VEuPathDB" id="FungiDB:BD410DRAFT_781103"/>
<keyword evidence="2 8" id="KW-0812">Transmembrane</keyword>
<evidence type="ECO:0000256" key="8">
    <source>
        <dbReference type="SAM" id="Phobius"/>
    </source>
</evidence>
<sequence length="345" mass="37276">MSTALARTSSPKPPETSPAFGNVMEPLNAVAGAVKTKFRSLTPQLVPLAVCLGVIPILIFSSLGAGLAVWISAPSSWQAPVYLQYGDGLPPYANMLLPRLNTKQPYDITLHLNVPASADNLAIGNFMTSLSLRTSSNVTLVDVRRPSLILPPNRRFIPLTISSLPKLIEHEVPLLSSFVPRTPSVIALIEIGRRDGWKSVGHGEGRELSVWTAYIRGKIRPSGILGILARFPITVAFIASITFFILSLLVLAVFLGPAILRDFTRQQTEQNETTRSPDRTLTGRRSRSSSLGSLGVARQRESSPSTQSSSAPSPPPEPDFPQATLRVRLRRLGDAGSPDSDSQSE</sequence>
<evidence type="ECO:0000256" key="5">
    <source>
        <dbReference type="ARBA" id="ARBA00023098"/>
    </source>
</evidence>
<evidence type="ECO:0008006" key="11">
    <source>
        <dbReference type="Google" id="ProtNLM"/>
    </source>
</evidence>
<dbReference type="EMBL" id="ML170157">
    <property type="protein sequence ID" value="TDL28592.1"/>
    <property type="molecule type" value="Genomic_DNA"/>
</dbReference>
<feature type="region of interest" description="Disordered" evidence="7">
    <location>
        <begin position="1"/>
        <end position="20"/>
    </location>
</feature>
<evidence type="ECO:0000313" key="9">
    <source>
        <dbReference type="EMBL" id="TDL28592.1"/>
    </source>
</evidence>
<dbReference type="OrthoDB" id="3990054at2759"/>
<gene>
    <name evidence="9" type="ORF">BD410DRAFT_781103</name>
</gene>
<evidence type="ECO:0000313" key="10">
    <source>
        <dbReference type="Proteomes" id="UP000294933"/>
    </source>
</evidence>